<dbReference type="Proteomes" id="UP000327030">
    <property type="component" value="Chromosome 1"/>
</dbReference>
<name>A0A5P6VNU2_PSEXY</name>
<protein>
    <submittedName>
        <fullName evidence="1">Uncharacterized protein</fullName>
    </submittedName>
</protein>
<gene>
    <name evidence="1" type="ORF">FXF36_05495</name>
</gene>
<evidence type="ECO:0000313" key="1">
    <source>
        <dbReference type="EMBL" id="QFJ54346.1"/>
    </source>
</evidence>
<evidence type="ECO:0000313" key="2">
    <source>
        <dbReference type="Proteomes" id="UP000327030"/>
    </source>
</evidence>
<proteinExistence type="predicted"/>
<accession>A0A5P6VNU2</accession>
<organism evidence="1 2">
    <name type="scientific">Pseudobutyrivibrio xylanivorans</name>
    <dbReference type="NCBI Taxonomy" id="185007"/>
    <lineage>
        <taxon>Bacteria</taxon>
        <taxon>Bacillati</taxon>
        <taxon>Bacillota</taxon>
        <taxon>Clostridia</taxon>
        <taxon>Lachnospirales</taxon>
        <taxon>Lachnospiraceae</taxon>
        <taxon>Pseudobutyrivibrio</taxon>
    </lineage>
</organism>
<dbReference type="OrthoDB" id="2082752at2"/>
<dbReference type="RefSeq" id="WP_151622839.1">
    <property type="nucleotide sequence ID" value="NZ_CP043028.1"/>
</dbReference>
<dbReference type="AlphaFoldDB" id="A0A5P6VNU2"/>
<reference evidence="2" key="1">
    <citation type="submission" date="2019-08" db="EMBL/GenBank/DDBJ databases">
        <title>Complete Genome Sequence of the Polysaccharide-Degrading Rumen Bacterium Pseudobutyrivibrio xylanivorans MA3014.</title>
        <authorList>
            <person name="Palevich N."/>
            <person name="Maclean P.H."/>
            <person name="Kelly W.J."/>
            <person name="Leahy S.C."/>
            <person name="Rakonjac J."/>
            <person name="Attwood G.T."/>
        </authorList>
    </citation>
    <scope>NUCLEOTIDE SEQUENCE [LARGE SCALE GENOMIC DNA]</scope>
    <source>
        <strain evidence="2">MA3014</strain>
    </source>
</reference>
<dbReference type="EMBL" id="CP043028">
    <property type="protein sequence ID" value="QFJ54346.1"/>
    <property type="molecule type" value="Genomic_DNA"/>
</dbReference>
<sequence>MNIHTFELQKRVSKEDFAYLRDSQTIIGLHFDKKRQNSKYEIQIWTTQSYKQQGFNKIELNLMHINEYKNTEINGKKEKKLYKIKTICTICISVDPIKFFQKDKTINIYNSTCFINFTEPFIKQLHYGIYDIFPTLEQYKRLRNSLFLDDSIKWYDSNKFTVKRIDYAYDVYYHPDDYLYLINRGRNVPRTKQKKYNQTKKVISDYLTIPACKHPVFKNKSFHISIYQKGNRILKDNPNIDEQIDDITNNHFLRIECQAFTRKIKSLNNHFKFEDGSDLLTLTSPEVVHYIFESILKQLDLTGTHLTYSKAKEEVDNANITNYKKKMYKIFLYNASKRFSISNLEKAVEQGTVKGIKRKKTLDTYRREIQSLGINPITIPDNYENMTRLDYNPELGYCLPCLYALYESEFNKVTNYIDTNIKDLEYIINHRGDSPFKPLKVSPKSPIIQEGSYRFHKQQNSLFQVNMLQNYFF</sequence>
<dbReference type="KEGG" id="pxv:FXF36_05495"/>